<dbReference type="InterPro" id="IPR036397">
    <property type="entry name" value="RNaseH_sf"/>
</dbReference>
<keyword evidence="1" id="KW-0808">Transferase</keyword>
<keyword evidence="1" id="KW-0489">Methyltransferase</keyword>
<keyword evidence="2" id="KW-1185">Reference proteome</keyword>
<gene>
    <name evidence="1" type="primary">SETMAR</name>
    <name evidence="1" type="ORF">EVAR_53314_1</name>
</gene>
<dbReference type="InterPro" id="IPR052709">
    <property type="entry name" value="Transposase-MT_Hybrid"/>
</dbReference>
<dbReference type="GO" id="GO:0008168">
    <property type="term" value="F:methyltransferase activity"/>
    <property type="evidence" value="ECO:0007669"/>
    <property type="project" value="UniProtKB-KW"/>
</dbReference>
<dbReference type="PANTHER" id="PTHR46060:SF1">
    <property type="entry name" value="MARINER MOS1 TRANSPOSASE-LIKE PROTEIN"/>
    <property type="match status" value="1"/>
</dbReference>
<evidence type="ECO:0000313" key="2">
    <source>
        <dbReference type="Proteomes" id="UP000299102"/>
    </source>
</evidence>
<dbReference type="EMBL" id="BGZK01000754">
    <property type="protein sequence ID" value="GBP59161.1"/>
    <property type="molecule type" value="Genomic_DNA"/>
</dbReference>
<dbReference type="PANTHER" id="PTHR46060">
    <property type="entry name" value="MARINER MOS1 TRANSPOSASE-LIKE PROTEIN"/>
    <property type="match status" value="1"/>
</dbReference>
<comment type="caution">
    <text evidence="1">The sequence shown here is derived from an EMBL/GenBank/DDBJ whole genome shotgun (WGS) entry which is preliminary data.</text>
</comment>
<dbReference type="STRING" id="151549.A0A4C1X5X5"/>
<dbReference type="Proteomes" id="UP000299102">
    <property type="component" value="Unassembled WGS sequence"/>
</dbReference>
<organism evidence="1 2">
    <name type="scientific">Eumeta variegata</name>
    <name type="common">Bagworm moth</name>
    <name type="synonym">Eumeta japonica</name>
    <dbReference type="NCBI Taxonomy" id="151549"/>
    <lineage>
        <taxon>Eukaryota</taxon>
        <taxon>Metazoa</taxon>
        <taxon>Ecdysozoa</taxon>
        <taxon>Arthropoda</taxon>
        <taxon>Hexapoda</taxon>
        <taxon>Insecta</taxon>
        <taxon>Pterygota</taxon>
        <taxon>Neoptera</taxon>
        <taxon>Endopterygota</taxon>
        <taxon>Lepidoptera</taxon>
        <taxon>Glossata</taxon>
        <taxon>Ditrysia</taxon>
        <taxon>Tineoidea</taxon>
        <taxon>Psychidae</taxon>
        <taxon>Oiketicinae</taxon>
        <taxon>Eumeta</taxon>
    </lineage>
</organism>
<proteinExistence type="predicted"/>
<reference evidence="1 2" key="1">
    <citation type="journal article" date="2019" name="Commun. Biol.">
        <title>The bagworm genome reveals a unique fibroin gene that provides high tensile strength.</title>
        <authorList>
            <person name="Kono N."/>
            <person name="Nakamura H."/>
            <person name="Ohtoshi R."/>
            <person name="Tomita M."/>
            <person name="Numata K."/>
            <person name="Arakawa K."/>
        </authorList>
    </citation>
    <scope>NUCLEOTIDE SEQUENCE [LARGE SCALE GENOMIC DNA]</scope>
</reference>
<dbReference type="Gene3D" id="3.30.420.10">
    <property type="entry name" value="Ribonuclease H-like superfamily/Ribonuclease H"/>
    <property type="match status" value="1"/>
</dbReference>
<dbReference type="AlphaFoldDB" id="A0A4C1X5X5"/>
<dbReference type="GO" id="GO:0003676">
    <property type="term" value="F:nucleic acid binding"/>
    <property type="evidence" value="ECO:0007669"/>
    <property type="project" value="InterPro"/>
</dbReference>
<accession>A0A4C1X5X5</accession>
<sequence length="211" mass="23510">MEYFDREIFVTGSLYEGYIKKKCVKKIRKKRRHKLTKIVLLHQYNVSAHGLAVAVAVTQDADFEVLKHPTNAPDLAPGDLFLFPRLKEHPKGQRLEDDEAMAVAVQEFLDSQDKKFFKKGISSAWWPTLPPSLHILSPSAPVPHHEPTPYPTRYPIPVSQAGKALVTPPVSRLSMAGDDHLCSAGSHARLPFDYAIKPSALMKGLSHSALL</sequence>
<name>A0A4C1X5X5_EUMVA</name>
<dbReference type="GO" id="GO:0032259">
    <property type="term" value="P:methylation"/>
    <property type="evidence" value="ECO:0007669"/>
    <property type="project" value="UniProtKB-KW"/>
</dbReference>
<evidence type="ECO:0000313" key="1">
    <source>
        <dbReference type="EMBL" id="GBP59161.1"/>
    </source>
</evidence>
<protein>
    <submittedName>
        <fullName evidence="1">Histone-lysine N-methyltransferase SETMAR</fullName>
    </submittedName>
</protein>